<comment type="caution">
    <text evidence="1">The sequence shown here is derived from an EMBL/GenBank/DDBJ whole genome shotgun (WGS) entry which is preliminary data.</text>
</comment>
<keyword evidence="2" id="KW-1185">Reference proteome</keyword>
<dbReference type="Proteomes" id="UP000735302">
    <property type="component" value="Unassembled WGS sequence"/>
</dbReference>
<reference evidence="1 2" key="1">
    <citation type="journal article" date="2021" name="Elife">
        <title>Chloroplast acquisition without the gene transfer in kleptoplastic sea slugs, Plakobranchus ocellatus.</title>
        <authorList>
            <person name="Maeda T."/>
            <person name="Takahashi S."/>
            <person name="Yoshida T."/>
            <person name="Shimamura S."/>
            <person name="Takaki Y."/>
            <person name="Nagai Y."/>
            <person name="Toyoda A."/>
            <person name="Suzuki Y."/>
            <person name="Arimoto A."/>
            <person name="Ishii H."/>
            <person name="Satoh N."/>
            <person name="Nishiyama T."/>
            <person name="Hasebe M."/>
            <person name="Maruyama T."/>
            <person name="Minagawa J."/>
            <person name="Obokata J."/>
            <person name="Shigenobu S."/>
        </authorList>
    </citation>
    <scope>NUCLEOTIDE SEQUENCE [LARGE SCALE GENOMIC DNA]</scope>
</reference>
<organism evidence="1 2">
    <name type="scientific">Plakobranchus ocellatus</name>
    <dbReference type="NCBI Taxonomy" id="259542"/>
    <lineage>
        <taxon>Eukaryota</taxon>
        <taxon>Metazoa</taxon>
        <taxon>Spiralia</taxon>
        <taxon>Lophotrochozoa</taxon>
        <taxon>Mollusca</taxon>
        <taxon>Gastropoda</taxon>
        <taxon>Heterobranchia</taxon>
        <taxon>Euthyneura</taxon>
        <taxon>Panpulmonata</taxon>
        <taxon>Sacoglossa</taxon>
        <taxon>Placobranchoidea</taxon>
        <taxon>Plakobranchidae</taxon>
        <taxon>Plakobranchus</taxon>
    </lineage>
</organism>
<accession>A0AAV4DQI0</accession>
<evidence type="ECO:0000313" key="2">
    <source>
        <dbReference type="Proteomes" id="UP000735302"/>
    </source>
</evidence>
<sequence length="118" mass="12973">MLLVHKKVISGLHAIRQARAPGAALEAATDGSLQTPGRVLYQLCHQQPALSAFTHTPPLNLQKDECGSAAERKLKCRVVKSTNWLFGSNKSKNCDGIKLYSMRGMIRVAKGWEMISIK</sequence>
<dbReference type="AlphaFoldDB" id="A0AAV4DQI0"/>
<evidence type="ECO:0000313" key="1">
    <source>
        <dbReference type="EMBL" id="GFO46313.1"/>
    </source>
</evidence>
<dbReference type="EMBL" id="BLXT01008183">
    <property type="protein sequence ID" value="GFO46313.1"/>
    <property type="molecule type" value="Genomic_DNA"/>
</dbReference>
<proteinExistence type="predicted"/>
<name>A0AAV4DQI0_9GAST</name>
<gene>
    <name evidence="1" type="ORF">PoB_007281800</name>
</gene>
<protein>
    <submittedName>
        <fullName evidence="1">Uncharacterized protein</fullName>
    </submittedName>
</protein>